<organism evidence="1 2">
    <name type="scientific">Tahibacter amnicola</name>
    <dbReference type="NCBI Taxonomy" id="2976241"/>
    <lineage>
        <taxon>Bacteria</taxon>
        <taxon>Pseudomonadati</taxon>
        <taxon>Pseudomonadota</taxon>
        <taxon>Gammaproteobacteria</taxon>
        <taxon>Lysobacterales</taxon>
        <taxon>Rhodanobacteraceae</taxon>
        <taxon>Tahibacter</taxon>
    </lineage>
</organism>
<dbReference type="Proteomes" id="UP001064632">
    <property type="component" value="Chromosome"/>
</dbReference>
<dbReference type="RefSeq" id="WP_261692905.1">
    <property type="nucleotide sequence ID" value="NZ_CP104694.1"/>
</dbReference>
<dbReference type="EMBL" id="CP104694">
    <property type="protein sequence ID" value="UXI65910.1"/>
    <property type="molecule type" value="Genomic_DNA"/>
</dbReference>
<reference evidence="1" key="1">
    <citation type="submission" date="2022-09" db="EMBL/GenBank/DDBJ databases">
        <title>Tahibacter sp. nov., isolated from a fresh water.</title>
        <authorList>
            <person name="Baek J.H."/>
            <person name="Lee J.K."/>
            <person name="Kim J.M."/>
            <person name="Jeon C.O."/>
        </authorList>
    </citation>
    <scope>NUCLEOTIDE SEQUENCE</scope>
    <source>
        <strain evidence="1">W38</strain>
    </source>
</reference>
<sequence length="221" mass="24999">MSWHTLLAVHAIPASFLEGFYGRPVDSIFATREVALRAFLYRDDRQETFRRYPISWERRIEAASRSNWFGRQMTGILDASGYESLRFLSRQAHTHVETAVDPNGLPDESDCHWGQPFEYTVFPADASAVIADVDGLLAWCLDDLDRLADAMDGDLIGSDHEELAFAAQNVYYDPRPGEGTPHTEDGEGPGLIFCVLRSLSDLLRYSRVNRNVCVWVNEPEL</sequence>
<protein>
    <submittedName>
        <fullName evidence="1">Uncharacterized protein</fullName>
    </submittedName>
</protein>
<keyword evidence="2" id="KW-1185">Reference proteome</keyword>
<evidence type="ECO:0000313" key="2">
    <source>
        <dbReference type="Proteomes" id="UP001064632"/>
    </source>
</evidence>
<accession>A0ABY6B7N5</accession>
<gene>
    <name evidence="1" type="ORF">N4264_14210</name>
</gene>
<name>A0ABY6B7N5_9GAMM</name>
<proteinExistence type="predicted"/>
<evidence type="ECO:0000313" key="1">
    <source>
        <dbReference type="EMBL" id="UXI65910.1"/>
    </source>
</evidence>